<reference evidence="2 3" key="1">
    <citation type="submission" date="2021-05" db="EMBL/GenBank/DDBJ databases">
        <title>The draft genome of Geobacter pelophilus DSM 12255.</title>
        <authorList>
            <person name="Xu Z."/>
            <person name="Masuda Y."/>
            <person name="Itoh H."/>
            <person name="Senoo K."/>
        </authorList>
    </citation>
    <scope>NUCLEOTIDE SEQUENCE [LARGE SCALE GENOMIC DNA]</scope>
    <source>
        <strain evidence="2 3">DSM 12255</strain>
    </source>
</reference>
<evidence type="ECO:0000313" key="2">
    <source>
        <dbReference type="EMBL" id="MBT0664297.1"/>
    </source>
</evidence>
<dbReference type="Proteomes" id="UP000811899">
    <property type="component" value="Unassembled WGS sequence"/>
</dbReference>
<evidence type="ECO:0000313" key="3">
    <source>
        <dbReference type="Proteomes" id="UP000811899"/>
    </source>
</evidence>
<keyword evidence="3" id="KW-1185">Reference proteome</keyword>
<proteinExistence type="predicted"/>
<dbReference type="AlphaFoldDB" id="A0AAW4L8Y7"/>
<protein>
    <submittedName>
        <fullName evidence="2">PEP-CTERM sorting domain-containing protein</fullName>
    </submittedName>
</protein>
<dbReference type="EMBL" id="JAHCVJ010000003">
    <property type="protein sequence ID" value="MBT0664297.1"/>
    <property type="molecule type" value="Genomic_DNA"/>
</dbReference>
<accession>A0AAW4L8Y7</accession>
<dbReference type="InterPro" id="IPR013424">
    <property type="entry name" value="Ice-binding_C"/>
</dbReference>
<comment type="caution">
    <text evidence="2">The sequence shown here is derived from an EMBL/GenBank/DDBJ whole genome shotgun (WGS) entry which is preliminary data.</text>
</comment>
<dbReference type="NCBIfam" id="TIGR02595">
    <property type="entry name" value="PEP_CTERM"/>
    <property type="match status" value="1"/>
</dbReference>
<evidence type="ECO:0000259" key="1">
    <source>
        <dbReference type="Pfam" id="PF07589"/>
    </source>
</evidence>
<gene>
    <name evidence="2" type="ORF">KI809_08285</name>
</gene>
<dbReference type="Pfam" id="PF07589">
    <property type="entry name" value="PEP-CTERM"/>
    <property type="match status" value="1"/>
</dbReference>
<organism evidence="2 3">
    <name type="scientific">Geoanaerobacter pelophilus</name>
    <dbReference type="NCBI Taxonomy" id="60036"/>
    <lineage>
        <taxon>Bacteria</taxon>
        <taxon>Pseudomonadati</taxon>
        <taxon>Thermodesulfobacteriota</taxon>
        <taxon>Desulfuromonadia</taxon>
        <taxon>Geobacterales</taxon>
        <taxon>Geobacteraceae</taxon>
        <taxon>Geoanaerobacter</taxon>
    </lineage>
</organism>
<name>A0AAW4L8Y7_9BACT</name>
<feature type="domain" description="Ice-binding protein C-terminal" evidence="1">
    <location>
        <begin position="163"/>
        <end position="186"/>
    </location>
</feature>
<sequence length="190" mass="20057">MIAAASTASAYTINGGATDVGGLDDLMAYTVLSDSSTADENAWAAPIVLAKDGVVVQFTKQTASSETAWKETNQAGIYAFQLTGANDYFLLKTGDLFVGKPSGQPADAKQYEHFLYRNNVQDSWAVIDLSALIGDNSPTTYLNSFNVNTGKISHVTTGEESTPVPEPGTIVLLGAGLLGLAAYGRKRIQK</sequence>